<evidence type="ECO:0000313" key="3">
    <source>
        <dbReference type="Proteomes" id="UP000001385"/>
    </source>
</evidence>
<proteinExistence type="predicted"/>
<gene>
    <name evidence="2" type="ordered locus">BCAN_A1808</name>
</gene>
<evidence type="ECO:0000313" key="2">
    <source>
        <dbReference type="EMBL" id="ABX62811.1"/>
    </source>
</evidence>
<keyword evidence="1" id="KW-0472">Membrane</keyword>
<feature type="transmembrane region" description="Helical" evidence="1">
    <location>
        <begin position="25"/>
        <end position="43"/>
    </location>
</feature>
<dbReference type="KEGG" id="bcs:BCAN_A1808"/>
<evidence type="ECO:0000256" key="1">
    <source>
        <dbReference type="SAM" id="Phobius"/>
    </source>
</evidence>
<keyword evidence="3" id="KW-1185">Reference proteome</keyword>
<keyword evidence="1" id="KW-0812">Transmembrane</keyword>
<name>A9M813_BRUC2</name>
<dbReference type="AlphaFoldDB" id="A9M813"/>
<accession>A9M813</accession>
<dbReference type="Proteomes" id="UP000001385">
    <property type="component" value="Chromosome I"/>
</dbReference>
<sequence>MIALWLALIATTEFALRAFALAFAVVLALVLIKALVAATRILFFTTLSLACRTTLFAVLMAAILVATMLVSTILALAILVLIAVAAFKTALTPQKNRLRLFRLARRRFSNRSSFDGWSRRLFHFSLGFSSHDRRGNRFCRRHGWLFSFNRRGCILATSLGCECIKLRKLRRHRSGFHCLTAIAKALEDFFHILGCRPQDGHHGRRHDEASTIISAIRASAGTRTPGKSRANEIGKALQNIDANRAPAQHTIASETVEHRIEGRINHDRGAASGQHIDDIAVTCPFAAIVLERPEKRDEASRGRL</sequence>
<dbReference type="EMBL" id="CP000872">
    <property type="protein sequence ID" value="ABX62811.1"/>
    <property type="molecule type" value="Genomic_DNA"/>
</dbReference>
<keyword evidence="1" id="KW-1133">Transmembrane helix</keyword>
<reference evidence="2 3" key="1">
    <citation type="submission" date="2007-10" db="EMBL/GenBank/DDBJ databases">
        <title>Brucella canis ATCC 23365 whole genome shotgun sequencing project.</title>
        <authorList>
            <person name="Setubal J.C."/>
            <person name="Bowns C."/>
            <person name="Boyle S."/>
            <person name="Crasta O.R."/>
            <person name="Czar M.J."/>
            <person name="Dharmanolla C."/>
            <person name="Gillespie J.J."/>
            <person name="Kenyon R.W."/>
            <person name="Lu J."/>
            <person name="Mane S."/>
            <person name="Mohapatra S."/>
            <person name="Nagrani S."/>
            <person name="Purkayastha A."/>
            <person name="Rajasimha H.K."/>
            <person name="Shallom J.M."/>
            <person name="Shallom S."/>
            <person name="Shukla M."/>
            <person name="Snyder E.E."/>
            <person name="Sobral B.W."/>
            <person name="Wattam A.R."/>
            <person name="Will R."/>
            <person name="Williams K."/>
            <person name="Yoo H."/>
            <person name="Bruce D."/>
            <person name="Detter C."/>
            <person name="Munk C."/>
            <person name="Brettin T.S."/>
        </authorList>
    </citation>
    <scope>NUCLEOTIDE SEQUENCE [LARGE SCALE GENOMIC DNA]</scope>
    <source>
        <strain evidence="3">ATCC 23365 / NCTC 10854 / RM-666</strain>
    </source>
</reference>
<feature type="transmembrane region" description="Helical" evidence="1">
    <location>
        <begin position="55"/>
        <end position="87"/>
    </location>
</feature>
<protein>
    <submittedName>
        <fullName evidence="2">Uncharacterized protein</fullName>
    </submittedName>
</protein>
<organism evidence="2 3">
    <name type="scientific">Brucella canis (strain ATCC 23365 / NCTC 10854 / RM-666)</name>
    <dbReference type="NCBI Taxonomy" id="483179"/>
    <lineage>
        <taxon>Bacteria</taxon>
        <taxon>Pseudomonadati</taxon>
        <taxon>Pseudomonadota</taxon>
        <taxon>Alphaproteobacteria</taxon>
        <taxon>Hyphomicrobiales</taxon>
        <taxon>Brucellaceae</taxon>
        <taxon>Brucella/Ochrobactrum group</taxon>
        <taxon>Brucella</taxon>
    </lineage>
</organism>
<dbReference type="HOGENOM" id="CLU_914228_0_0_5"/>